<evidence type="ECO:0000256" key="1">
    <source>
        <dbReference type="ARBA" id="ARBA00004123"/>
    </source>
</evidence>
<dbReference type="InterPro" id="IPR012423">
    <property type="entry name" value="Eaf7/MRGBP"/>
</dbReference>
<dbReference type="RefSeq" id="XP_043047699.1">
    <property type="nucleotide sequence ID" value="XM_043193273.1"/>
</dbReference>
<organism evidence="10 11">
    <name type="scientific">Scheffersomyces spartinae</name>
    <dbReference type="NCBI Taxonomy" id="45513"/>
    <lineage>
        <taxon>Eukaryota</taxon>
        <taxon>Fungi</taxon>
        <taxon>Dikarya</taxon>
        <taxon>Ascomycota</taxon>
        <taxon>Saccharomycotina</taxon>
        <taxon>Pichiomycetes</taxon>
        <taxon>Debaryomycetaceae</taxon>
        <taxon>Scheffersomyces</taxon>
    </lineage>
</organism>
<evidence type="ECO:0000256" key="8">
    <source>
        <dbReference type="ARBA" id="ARBA00025178"/>
    </source>
</evidence>
<feature type="compositionally biased region" description="Polar residues" evidence="9">
    <location>
        <begin position="100"/>
        <end position="109"/>
    </location>
</feature>
<dbReference type="Pfam" id="PF07904">
    <property type="entry name" value="Eaf7"/>
    <property type="match status" value="1"/>
</dbReference>
<keyword evidence="6" id="KW-0804">Transcription</keyword>
<dbReference type="GO" id="GO:0005634">
    <property type="term" value="C:nucleus"/>
    <property type="evidence" value="ECO:0007669"/>
    <property type="project" value="UniProtKB-SubCell"/>
</dbReference>
<evidence type="ECO:0000313" key="11">
    <source>
        <dbReference type="Proteomes" id="UP000790833"/>
    </source>
</evidence>
<keyword evidence="11" id="KW-1185">Reference proteome</keyword>
<dbReference type="GO" id="GO:0035267">
    <property type="term" value="C:NuA4 histone acetyltransferase complex"/>
    <property type="evidence" value="ECO:0007669"/>
    <property type="project" value="TreeGrafter"/>
</dbReference>
<dbReference type="EMBL" id="JAHMUF010000020">
    <property type="protein sequence ID" value="KAG7192148.1"/>
    <property type="molecule type" value="Genomic_DNA"/>
</dbReference>
<feature type="compositionally biased region" description="Acidic residues" evidence="9">
    <location>
        <begin position="185"/>
        <end position="196"/>
    </location>
</feature>
<evidence type="ECO:0000256" key="2">
    <source>
        <dbReference type="ARBA" id="ARBA00007117"/>
    </source>
</evidence>
<evidence type="ECO:0000256" key="4">
    <source>
        <dbReference type="ARBA" id="ARBA00022853"/>
    </source>
</evidence>
<sequence length="332" mass="37740">MLVEGVRKWTLDDEIMLFNLVCDHKPAGKNKHRNMVQIIDKINKHLPAGEQQFTASEIWDKLEELYNLDRVDQIEEFESTDESKKDRETRSKAWHKPRTRSQVTETSDSGESDRRKRHNASTLVTPIETEENGTDASEPDSNENEAATPASDNNTEPVAIDKEASPVKSGHTKLETQEEKLSETSTDENQQDEEEAEGKNDNNEGDGDDADEAEEETETETASKRITRRASRRAANSDVESTPKPLAKKRTRSVSKQVFPEETPVSKRRKTASPVPQTPAAKRRTRSTDVTKETEEFDNEQTEPPKRRRSMRALTTKESAPKTPVRRSTRRK</sequence>
<feature type="region of interest" description="Disordered" evidence="9">
    <location>
        <begin position="77"/>
        <end position="332"/>
    </location>
</feature>
<dbReference type="AlphaFoldDB" id="A0A9P8AHH4"/>
<dbReference type="OrthoDB" id="5595141at2759"/>
<feature type="compositionally biased region" description="Basic and acidic residues" evidence="9">
    <location>
        <begin position="172"/>
        <end position="182"/>
    </location>
</feature>
<reference evidence="10" key="1">
    <citation type="submission" date="2021-03" db="EMBL/GenBank/DDBJ databases">
        <authorList>
            <person name="Palmer J.M."/>
        </authorList>
    </citation>
    <scope>NUCLEOTIDE SEQUENCE</scope>
    <source>
        <strain evidence="10">ARV_011</strain>
    </source>
</reference>
<feature type="compositionally biased region" description="Basic and acidic residues" evidence="9">
    <location>
        <begin position="81"/>
        <end position="91"/>
    </location>
</feature>
<feature type="compositionally biased region" description="Acidic residues" evidence="9">
    <location>
        <begin position="128"/>
        <end position="143"/>
    </location>
</feature>
<dbReference type="GeneID" id="66115887"/>
<feature type="compositionally biased region" description="Acidic residues" evidence="9">
    <location>
        <begin position="203"/>
        <end position="219"/>
    </location>
</feature>
<dbReference type="PANTHER" id="PTHR13581:SF5">
    <property type="entry name" value="MRG_MORF4L-BINDING PROTEIN"/>
    <property type="match status" value="1"/>
</dbReference>
<comment type="caution">
    <text evidence="10">The sequence shown here is derived from an EMBL/GenBank/DDBJ whole genome shotgun (WGS) entry which is preliminary data.</text>
</comment>
<dbReference type="GO" id="GO:0006325">
    <property type="term" value="P:chromatin organization"/>
    <property type="evidence" value="ECO:0007669"/>
    <property type="project" value="UniProtKB-KW"/>
</dbReference>
<evidence type="ECO:0000256" key="6">
    <source>
        <dbReference type="ARBA" id="ARBA00023163"/>
    </source>
</evidence>
<dbReference type="Proteomes" id="UP000790833">
    <property type="component" value="Unassembled WGS sequence"/>
</dbReference>
<evidence type="ECO:0000256" key="7">
    <source>
        <dbReference type="ARBA" id="ARBA00023242"/>
    </source>
</evidence>
<comment type="subcellular location">
    <subcellularLocation>
        <location evidence="1">Nucleus</location>
    </subcellularLocation>
</comment>
<keyword evidence="4" id="KW-0156">Chromatin regulator</keyword>
<proteinExistence type="inferred from homology"/>
<gene>
    <name evidence="10" type="primary">EAF7</name>
    <name evidence="10" type="ORF">KQ657_002513</name>
</gene>
<evidence type="ECO:0000256" key="9">
    <source>
        <dbReference type="SAM" id="MobiDB-lite"/>
    </source>
</evidence>
<keyword evidence="5" id="KW-0805">Transcription regulation</keyword>
<comment type="function">
    <text evidence="8">Component of the NuA4 histone acetyltransferase complex which is involved in transcriptional activation of selected genes principally by acetylation of nucleosomal histone H4 and H2A. The NuA4 complex is also involved in DNA repair.</text>
</comment>
<protein>
    <recommendedName>
        <fullName evidence="3">Chromatin modification-related protein EAF7</fullName>
    </recommendedName>
</protein>
<evidence type="ECO:0000256" key="5">
    <source>
        <dbReference type="ARBA" id="ARBA00023015"/>
    </source>
</evidence>
<evidence type="ECO:0000256" key="3">
    <source>
        <dbReference type="ARBA" id="ARBA00018502"/>
    </source>
</evidence>
<keyword evidence="7" id="KW-0539">Nucleus</keyword>
<dbReference type="PANTHER" id="PTHR13581">
    <property type="entry name" value="MRG-BINDING PROTEIN"/>
    <property type="match status" value="1"/>
</dbReference>
<name>A0A9P8AHH4_9ASCO</name>
<accession>A0A9P8AHH4</accession>
<comment type="similarity">
    <text evidence="2">Belongs to the EAF7 family.</text>
</comment>
<evidence type="ECO:0000313" key="10">
    <source>
        <dbReference type="EMBL" id="KAG7192148.1"/>
    </source>
</evidence>
<dbReference type="GO" id="GO:0006357">
    <property type="term" value="P:regulation of transcription by RNA polymerase II"/>
    <property type="evidence" value="ECO:0007669"/>
    <property type="project" value="TreeGrafter"/>
</dbReference>